<keyword evidence="1" id="KW-0472">Membrane</keyword>
<keyword evidence="3" id="KW-1185">Reference proteome</keyword>
<feature type="transmembrane region" description="Helical" evidence="1">
    <location>
        <begin position="6"/>
        <end position="28"/>
    </location>
</feature>
<proteinExistence type="predicted"/>
<keyword evidence="1" id="KW-1133">Transmembrane helix</keyword>
<protein>
    <recommendedName>
        <fullName evidence="4">DUF3784 domain-containing protein</fullName>
    </recommendedName>
</protein>
<feature type="transmembrane region" description="Helical" evidence="1">
    <location>
        <begin position="80"/>
        <end position="100"/>
    </location>
</feature>
<accession>H1L0W5</accession>
<name>H1L0W5_9EURY</name>
<dbReference type="AlphaFoldDB" id="H1L0W5"/>
<organism evidence="2 3">
    <name type="scientific">Methanotorris formicicus Mc-S-70</name>
    <dbReference type="NCBI Taxonomy" id="647171"/>
    <lineage>
        <taxon>Archaea</taxon>
        <taxon>Methanobacteriati</taxon>
        <taxon>Methanobacteriota</taxon>
        <taxon>Methanomada group</taxon>
        <taxon>Methanococci</taxon>
        <taxon>Methanococcales</taxon>
        <taxon>Methanocaldococcaceae</taxon>
        <taxon>Methanotorris</taxon>
    </lineage>
</organism>
<comment type="caution">
    <text evidence="2">The sequence shown here is derived from an EMBL/GenBank/DDBJ whole genome shotgun (WGS) entry which is preliminary data.</text>
</comment>
<dbReference type="RefSeq" id="WP_007045112.1">
    <property type="nucleotide sequence ID" value="NZ_AGJL01000054.1"/>
</dbReference>
<dbReference type="STRING" id="647171.MetfoDRAFT_1689"/>
<evidence type="ECO:0000313" key="2">
    <source>
        <dbReference type="EMBL" id="EHP84325.1"/>
    </source>
</evidence>
<evidence type="ECO:0000256" key="1">
    <source>
        <dbReference type="SAM" id="Phobius"/>
    </source>
</evidence>
<feature type="transmembrane region" description="Helical" evidence="1">
    <location>
        <begin position="54"/>
        <end position="74"/>
    </location>
</feature>
<evidence type="ECO:0008006" key="4">
    <source>
        <dbReference type="Google" id="ProtNLM"/>
    </source>
</evidence>
<dbReference type="EMBL" id="AGJL01000054">
    <property type="protein sequence ID" value="EHP84325.1"/>
    <property type="molecule type" value="Genomic_DNA"/>
</dbReference>
<reference evidence="2 3" key="1">
    <citation type="submission" date="2011-09" db="EMBL/GenBank/DDBJ databases">
        <title>The draft genome of Methanotorris formicicus Mc-S-70.</title>
        <authorList>
            <consortium name="US DOE Joint Genome Institute (JGI-PGF)"/>
            <person name="Lucas S."/>
            <person name="Han J."/>
            <person name="Lapidus A."/>
            <person name="Cheng J.-F."/>
            <person name="Goodwin L."/>
            <person name="Pitluck S."/>
            <person name="Peters L."/>
            <person name="Land M.L."/>
            <person name="Hauser L."/>
            <person name="Sieprawska-Lupa M."/>
            <person name="Takai K."/>
            <person name="Miyazaki J."/>
            <person name="Whitman W."/>
            <person name="Woyke T.J."/>
        </authorList>
    </citation>
    <scope>NUCLEOTIDE SEQUENCE [LARGE SCALE GENOMIC DNA]</scope>
    <source>
        <strain evidence="2 3">Mc-S-70</strain>
    </source>
</reference>
<keyword evidence="1" id="KW-0812">Transmembrane</keyword>
<gene>
    <name evidence="2" type="ORF">MetfoDRAFT_1689</name>
</gene>
<dbReference type="Proteomes" id="UP000003706">
    <property type="component" value="Unassembled WGS sequence"/>
</dbReference>
<evidence type="ECO:0000313" key="3">
    <source>
        <dbReference type="Proteomes" id="UP000003706"/>
    </source>
</evidence>
<sequence length="116" mass="13719">MDLNDMINIVFIIIYVGIIPWFVNWIILNKNNKTINFLKSFDYIETMVDTKTKIIISVVELVFVIGIILGYNYFHQFLNINKVIYLLFSSIVIFFVDYSLKIHLLSKTIQMQCNSR</sequence>